<accession>A0A3Q7HKJ1</accession>
<protein>
    <recommendedName>
        <fullName evidence="3">Reverse transcriptase Ty1/copia-type domain-containing protein</fullName>
    </recommendedName>
</protein>
<evidence type="ECO:0000313" key="1">
    <source>
        <dbReference type="EnsemblPlants" id="Solyc06g011297.1.1"/>
    </source>
</evidence>
<dbReference type="Gramene" id="Solyc06g011297.1.1">
    <property type="protein sequence ID" value="Solyc06g011297.1.1"/>
    <property type="gene ID" value="Solyc06g011297.1"/>
</dbReference>
<name>A0A3Q7HKJ1_SOLLC</name>
<dbReference type="PANTHER" id="PTHR11439:SF484">
    <property type="entry name" value="REVERSE TRANSCRIPTASE TY1_COPIA-TYPE DOMAIN-CONTAINING PROTEIN"/>
    <property type="match status" value="1"/>
</dbReference>
<reference evidence="1" key="2">
    <citation type="submission" date="2019-01" db="UniProtKB">
        <authorList>
            <consortium name="EnsemblPlants"/>
        </authorList>
    </citation>
    <scope>IDENTIFICATION</scope>
    <source>
        <strain evidence="1">cv. Heinz 1706</strain>
    </source>
</reference>
<dbReference type="AlphaFoldDB" id="A0A3Q7HKJ1"/>
<keyword evidence="2" id="KW-1185">Reference proteome</keyword>
<dbReference type="Proteomes" id="UP000004994">
    <property type="component" value="Chromosome 6"/>
</dbReference>
<sequence length="106" mass="12151">DLGKLKCFLGIEVTQFGHGIAITQRKYVLDILKDSLQSRNCIRHYIKSSPRKDLLYEDKRHTNVVKYLDAPWAGSPSDRRSTSGYCILIGLNLRSWKSKKQVGISR</sequence>
<organism evidence="1">
    <name type="scientific">Solanum lycopersicum</name>
    <name type="common">Tomato</name>
    <name type="synonym">Lycopersicon esculentum</name>
    <dbReference type="NCBI Taxonomy" id="4081"/>
    <lineage>
        <taxon>Eukaryota</taxon>
        <taxon>Viridiplantae</taxon>
        <taxon>Streptophyta</taxon>
        <taxon>Embryophyta</taxon>
        <taxon>Tracheophyta</taxon>
        <taxon>Spermatophyta</taxon>
        <taxon>Magnoliopsida</taxon>
        <taxon>eudicotyledons</taxon>
        <taxon>Gunneridae</taxon>
        <taxon>Pentapetalae</taxon>
        <taxon>asterids</taxon>
        <taxon>lamiids</taxon>
        <taxon>Solanales</taxon>
        <taxon>Solanaceae</taxon>
        <taxon>Solanoideae</taxon>
        <taxon>Solaneae</taxon>
        <taxon>Solanum</taxon>
        <taxon>Solanum subgen. Lycopersicon</taxon>
    </lineage>
</organism>
<dbReference type="EnsemblPlants" id="Solyc06g011297.1.1">
    <property type="protein sequence ID" value="Solyc06g011297.1.1"/>
    <property type="gene ID" value="Solyc06g011297.1"/>
</dbReference>
<evidence type="ECO:0000313" key="2">
    <source>
        <dbReference type="Proteomes" id="UP000004994"/>
    </source>
</evidence>
<proteinExistence type="predicted"/>
<dbReference type="InParanoid" id="A0A3Q7HKJ1"/>
<evidence type="ECO:0008006" key="3">
    <source>
        <dbReference type="Google" id="ProtNLM"/>
    </source>
</evidence>
<reference evidence="1" key="1">
    <citation type="journal article" date="2012" name="Nature">
        <title>The tomato genome sequence provides insights into fleshy fruit evolution.</title>
        <authorList>
            <consortium name="Tomato Genome Consortium"/>
        </authorList>
    </citation>
    <scope>NUCLEOTIDE SEQUENCE [LARGE SCALE GENOMIC DNA]</scope>
    <source>
        <strain evidence="1">cv. Heinz 1706</strain>
    </source>
</reference>
<dbReference type="PANTHER" id="PTHR11439">
    <property type="entry name" value="GAG-POL-RELATED RETROTRANSPOSON"/>
    <property type="match status" value="1"/>
</dbReference>